<evidence type="ECO:0000313" key="1">
    <source>
        <dbReference type="EMBL" id="MBX41159.1"/>
    </source>
</evidence>
<accession>A0A2P2NFE5</accession>
<dbReference type="EMBL" id="GGEC01060675">
    <property type="protein sequence ID" value="MBX41159.1"/>
    <property type="molecule type" value="Transcribed_RNA"/>
</dbReference>
<name>A0A2P2NFE5_RHIMU</name>
<proteinExistence type="predicted"/>
<sequence>MLDVGERYNIYLACKWYMMVRQVDMKSSKYAA</sequence>
<dbReference type="AlphaFoldDB" id="A0A2P2NFE5"/>
<organism evidence="1">
    <name type="scientific">Rhizophora mucronata</name>
    <name type="common">Asiatic mangrove</name>
    <dbReference type="NCBI Taxonomy" id="61149"/>
    <lineage>
        <taxon>Eukaryota</taxon>
        <taxon>Viridiplantae</taxon>
        <taxon>Streptophyta</taxon>
        <taxon>Embryophyta</taxon>
        <taxon>Tracheophyta</taxon>
        <taxon>Spermatophyta</taxon>
        <taxon>Magnoliopsida</taxon>
        <taxon>eudicotyledons</taxon>
        <taxon>Gunneridae</taxon>
        <taxon>Pentapetalae</taxon>
        <taxon>rosids</taxon>
        <taxon>fabids</taxon>
        <taxon>Malpighiales</taxon>
        <taxon>Rhizophoraceae</taxon>
        <taxon>Rhizophora</taxon>
    </lineage>
</organism>
<reference evidence="1" key="1">
    <citation type="submission" date="2018-02" db="EMBL/GenBank/DDBJ databases">
        <title>Rhizophora mucronata_Transcriptome.</title>
        <authorList>
            <person name="Meera S.P."/>
            <person name="Sreeshan A."/>
            <person name="Augustine A."/>
        </authorList>
    </citation>
    <scope>NUCLEOTIDE SEQUENCE</scope>
    <source>
        <tissue evidence="1">Leaf</tissue>
    </source>
</reference>
<protein>
    <submittedName>
        <fullName evidence="1">Uncharacterized protein</fullName>
    </submittedName>
</protein>